<protein>
    <submittedName>
        <fullName evidence="2">Uncharacterized protein</fullName>
    </submittedName>
</protein>
<gene>
    <name evidence="2" type="ORF">ECRASSUSDP1_LOCUS25608</name>
</gene>
<name>A0AAD1Y3Q6_EUPCR</name>
<keyword evidence="3" id="KW-1185">Reference proteome</keyword>
<evidence type="ECO:0000313" key="3">
    <source>
        <dbReference type="Proteomes" id="UP001295684"/>
    </source>
</evidence>
<feature type="region of interest" description="Disordered" evidence="1">
    <location>
        <begin position="350"/>
        <end position="382"/>
    </location>
</feature>
<feature type="compositionally biased region" description="Basic and acidic residues" evidence="1">
    <location>
        <begin position="176"/>
        <end position="196"/>
    </location>
</feature>
<sequence>MDYISQHDRTRGERVGGHRKCHSRPHTTQTSRKRSMRESMTNKFQMFKIKKRRPNPKELQVAPKELSKPVNIKDYENMVAEMHLTEEPEPTVNKEINIDHQTNKDIVEVKAEPIEKGRSTLDADEISSPEKDPSLQIKNPVYKLDTLKSITKEIEGDVILENSKLNDALRSTKKSIDLSEKFPHDHSKSRDSKKDAGNQSNMEISSPKVDIKLRPVSGYQSRRHDESALSEHEYHDAEGMTNITKMNPNNVVNWYKNKKEILRHKKVEENNKSMMVKLNTELYSKSSRDGKDLSYPFGNKIRARESNYVKKTKKMSELNYDMKEDQYYDFIDNFRTQQCLQVLGKPVHNVREFSSNPRKSSRRKSKKSSSRKSLSSAPTGNKDLELGRHSVWKHLIQPSNGKLFYLMKVPKRTNMNTENQFCASNPKCLQCNKLST</sequence>
<dbReference type="Proteomes" id="UP001295684">
    <property type="component" value="Unassembled WGS sequence"/>
</dbReference>
<evidence type="ECO:0000313" key="2">
    <source>
        <dbReference type="EMBL" id="CAI2384087.1"/>
    </source>
</evidence>
<feature type="region of interest" description="Disordered" evidence="1">
    <location>
        <begin position="1"/>
        <end position="57"/>
    </location>
</feature>
<feature type="region of interest" description="Disordered" evidence="1">
    <location>
        <begin position="176"/>
        <end position="210"/>
    </location>
</feature>
<dbReference type="EMBL" id="CAMPGE010026400">
    <property type="protein sequence ID" value="CAI2384087.1"/>
    <property type="molecule type" value="Genomic_DNA"/>
</dbReference>
<accession>A0AAD1Y3Q6</accession>
<feature type="compositionally biased region" description="Basic residues" evidence="1">
    <location>
        <begin position="359"/>
        <end position="370"/>
    </location>
</feature>
<evidence type="ECO:0000256" key="1">
    <source>
        <dbReference type="SAM" id="MobiDB-lite"/>
    </source>
</evidence>
<feature type="compositionally biased region" description="Basic residues" evidence="1">
    <location>
        <begin position="17"/>
        <end position="35"/>
    </location>
</feature>
<dbReference type="AlphaFoldDB" id="A0AAD1Y3Q6"/>
<feature type="compositionally biased region" description="Basic and acidic residues" evidence="1">
    <location>
        <begin position="1"/>
        <end position="16"/>
    </location>
</feature>
<proteinExistence type="predicted"/>
<comment type="caution">
    <text evidence="2">The sequence shown here is derived from an EMBL/GenBank/DDBJ whole genome shotgun (WGS) entry which is preliminary data.</text>
</comment>
<organism evidence="2 3">
    <name type="scientific">Euplotes crassus</name>
    <dbReference type="NCBI Taxonomy" id="5936"/>
    <lineage>
        <taxon>Eukaryota</taxon>
        <taxon>Sar</taxon>
        <taxon>Alveolata</taxon>
        <taxon>Ciliophora</taxon>
        <taxon>Intramacronucleata</taxon>
        <taxon>Spirotrichea</taxon>
        <taxon>Hypotrichia</taxon>
        <taxon>Euplotida</taxon>
        <taxon>Euplotidae</taxon>
        <taxon>Moneuplotes</taxon>
    </lineage>
</organism>
<reference evidence="2" key="1">
    <citation type="submission" date="2023-07" db="EMBL/GenBank/DDBJ databases">
        <authorList>
            <consortium name="AG Swart"/>
            <person name="Singh M."/>
            <person name="Singh A."/>
            <person name="Seah K."/>
            <person name="Emmerich C."/>
        </authorList>
    </citation>
    <scope>NUCLEOTIDE SEQUENCE</scope>
    <source>
        <strain evidence="2">DP1</strain>
    </source>
</reference>